<evidence type="ECO:0000256" key="1">
    <source>
        <dbReference type="SAM" id="MobiDB-lite"/>
    </source>
</evidence>
<dbReference type="InterPro" id="IPR011055">
    <property type="entry name" value="Dup_hybrid_motif"/>
</dbReference>
<dbReference type="Pfam" id="PF01551">
    <property type="entry name" value="Peptidase_M23"/>
    <property type="match status" value="1"/>
</dbReference>
<dbReference type="STRING" id="446470.Snas_5428"/>
<keyword evidence="2" id="KW-0812">Transmembrane</keyword>
<evidence type="ECO:0000259" key="3">
    <source>
        <dbReference type="Pfam" id="PF01551"/>
    </source>
</evidence>
<evidence type="ECO:0000313" key="4">
    <source>
        <dbReference type="EMBL" id="ADD45060.1"/>
    </source>
</evidence>
<proteinExistence type="predicted"/>
<dbReference type="PANTHER" id="PTHR21666:SF270">
    <property type="entry name" value="MUREIN HYDROLASE ACTIVATOR ENVC"/>
    <property type="match status" value="1"/>
</dbReference>
<name>D3PVT9_STANL</name>
<keyword evidence="2" id="KW-1133">Transmembrane helix</keyword>
<feature type="region of interest" description="Disordered" evidence="1">
    <location>
        <begin position="309"/>
        <end position="336"/>
    </location>
</feature>
<dbReference type="Gene3D" id="2.70.70.10">
    <property type="entry name" value="Glucose Permease (Domain IIA)"/>
    <property type="match status" value="1"/>
</dbReference>
<feature type="domain" description="M23ase beta-sheet core" evidence="3">
    <location>
        <begin position="219"/>
        <end position="325"/>
    </location>
</feature>
<dbReference type="eggNOG" id="COG0739">
    <property type="taxonomic scope" value="Bacteria"/>
</dbReference>
<dbReference type="RefSeq" id="WP_013020631.1">
    <property type="nucleotide sequence ID" value="NC_013947.1"/>
</dbReference>
<dbReference type="InterPro" id="IPR016047">
    <property type="entry name" value="M23ase_b-sheet_dom"/>
</dbReference>
<reference evidence="4 5" key="1">
    <citation type="journal article" date="2009" name="Stand. Genomic Sci.">
        <title>Complete genome sequence of Stackebrandtia nassauensis type strain (LLR-40K-21).</title>
        <authorList>
            <person name="Munk C."/>
            <person name="Lapidus A."/>
            <person name="Copeland A."/>
            <person name="Jando M."/>
            <person name="Mayilraj S."/>
            <person name="Glavina Del Rio T."/>
            <person name="Nolan M."/>
            <person name="Chen F."/>
            <person name="Lucas S."/>
            <person name="Tice H."/>
            <person name="Cheng J.F."/>
            <person name="Han C."/>
            <person name="Detter J.C."/>
            <person name="Bruce D."/>
            <person name="Goodwin L."/>
            <person name="Chain P."/>
            <person name="Pitluck S."/>
            <person name="Goker M."/>
            <person name="Ovchinikova G."/>
            <person name="Pati A."/>
            <person name="Ivanova N."/>
            <person name="Mavromatis K."/>
            <person name="Chen A."/>
            <person name="Palaniappan K."/>
            <person name="Land M."/>
            <person name="Hauser L."/>
            <person name="Chang Y.J."/>
            <person name="Jeffries C.D."/>
            <person name="Bristow J."/>
            <person name="Eisen J.A."/>
            <person name="Markowitz V."/>
            <person name="Hugenholtz P."/>
            <person name="Kyrpides N.C."/>
            <person name="Klenk H.P."/>
        </authorList>
    </citation>
    <scope>NUCLEOTIDE SEQUENCE [LARGE SCALE GENOMIC DNA]</scope>
    <source>
        <strain evidence="5">DSM 44728 / CIP 108903 / NRRL B-16338 / NBRC 102104 / LLR-40K-21</strain>
    </source>
</reference>
<dbReference type="AlphaFoldDB" id="D3PVT9"/>
<dbReference type="GO" id="GO:0004222">
    <property type="term" value="F:metalloendopeptidase activity"/>
    <property type="evidence" value="ECO:0007669"/>
    <property type="project" value="TreeGrafter"/>
</dbReference>
<dbReference type="CDD" id="cd12797">
    <property type="entry name" value="M23_peptidase"/>
    <property type="match status" value="1"/>
</dbReference>
<dbReference type="EMBL" id="CP001778">
    <property type="protein sequence ID" value="ADD45060.1"/>
    <property type="molecule type" value="Genomic_DNA"/>
</dbReference>
<dbReference type="Proteomes" id="UP000000844">
    <property type="component" value="Chromosome"/>
</dbReference>
<protein>
    <submittedName>
        <fullName evidence="4">Peptidase M23</fullName>
    </submittedName>
</protein>
<sequence>MSESHPLTLKIGLAIAAVMVLPLVAVVALAIVAVSTDDAAESGGVTCSITKKTATALGLSKTQLGHAATIYEVALDKSMGRRAAIIGIATAIQESTLHNYGHLGDRNDHDSLGLFQQRPSAGWGSPTQITNPKYAAGKFFDSLKKVSGWQSLPLTVAAQTVQGSAFPDAYAKHEPKAKKIVNTLENPRICAAGTGSGKWAKPVNAGIVSGYRTSERPDHHGIDFGAARGTTIKAVGAGTVKTVTCNASTGAGQPYSCNIDGGVHIMGCGWYVEIQHADKTVTRYCHMVSRPSVNEGQKVNAGQKLGKVGNSGNSSGPHLHFEAHGDYPADPGNAIDPRKYLKDRGISVS</sequence>
<feature type="transmembrane region" description="Helical" evidence="2">
    <location>
        <begin position="12"/>
        <end position="34"/>
    </location>
</feature>
<keyword evidence="5" id="KW-1185">Reference proteome</keyword>
<evidence type="ECO:0000256" key="2">
    <source>
        <dbReference type="SAM" id="Phobius"/>
    </source>
</evidence>
<keyword evidence="2" id="KW-0472">Membrane</keyword>
<dbReference type="SUPFAM" id="SSF51261">
    <property type="entry name" value="Duplicated hybrid motif"/>
    <property type="match status" value="1"/>
</dbReference>
<evidence type="ECO:0000313" key="5">
    <source>
        <dbReference type="Proteomes" id="UP000000844"/>
    </source>
</evidence>
<dbReference type="HOGENOM" id="CLU_037105_0_0_11"/>
<dbReference type="KEGG" id="sna:Snas_5428"/>
<accession>D3PVT9</accession>
<dbReference type="PANTHER" id="PTHR21666">
    <property type="entry name" value="PEPTIDASE-RELATED"/>
    <property type="match status" value="1"/>
</dbReference>
<dbReference type="InterPro" id="IPR050570">
    <property type="entry name" value="Cell_wall_metabolism_enzyme"/>
</dbReference>
<gene>
    <name evidence="4" type="ordered locus">Snas_5428</name>
</gene>
<organism evidence="4 5">
    <name type="scientific">Stackebrandtia nassauensis (strain DSM 44728 / CIP 108903 / NRRL B-16338 / NBRC 102104 / LLR-40K-21)</name>
    <dbReference type="NCBI Taxonomy" id="446470"/>
    <lineage>
        <taxon>Bacteria</taxon>
        <taxon>Bacillati</taxon>
        <taxon>Actinomycetota</taxon>
        <taxon>Actinomycetes</taxon>
        <taxon>Glycomycetales</taxon>
        <taxon>Glycomycetaceae</taxon>
        <taxon>Stackebrandtia</taxon>
    </lineage>
</organism>